<protein>
    <submittedName>
        <fullName evidence="1">Uncharacterized protein</fullName>
    </submittedName>
</protein>
<dbReference type="Proteomes" id="UP001163324">
    <property type="component" value="Chromosome 9"/>
</dbReference>
<comment type="caution">
    <text evidence="1">The sequence shown here is derived from an EMBL/GenBank/DDBJ whole genome shotgun (WGS) entry which is preliminary data.</text>
</comment>
<gene>
    <name evidence="1" type="ORF">N3K66_008577</name>
</gene>
<name>A0ACC0UQL2_9HYPO</name>
<organism evidence="1 2">
    <name type="scientific">Trichothecium roseum</name>
    <dbReference type="NCBI Taxonomy" id="47278"/>
    <lineage>
        <taxon>Eukaryota</taxon>
        <taxon>Fungi</taxon>
        <taxon>Dikarya</taxon>
        <taxon>Ascomycota</taxon>
        <taxon>Pezizomycotina</taxon>
        <taxon>Sordariomycetes</taxon>
        <taxon>Hypocreomycetidae</taxon>
        <taxon>Hypocreales</taxon>
        <taxon>Hypocreales incertae sedis</taxon>
        <taxon>Trichothecium</taxon>
    </lineage>
</organism>
<sequence length="651" mass="73421">MAGLPIRRAPYKDFLQPALQRRFASTALVLLAVSYVEAILLSGFSSLFWSWFPIGPTGFRASFFFLCGLFILILRIANYHAGVRTTGSNVQTACSILTRFQTFETILWYSVSSALFFPIYVSAMPESANLGLIKWFSVDRSRLNERPIFMATYLGICGLMQAAEHYICDIDHLDLGWAKKRKQNGQDAYFTLHDIGVQVPLVFIATMKRALAALVTALIIYYVFLRSFLWAKALWFMRNFYSIQKTDLLPSTWPTDIYLLFRSFVAGTCLLLLWTAGNKAFSVFMVKDPLKNNQPLTSESKDPNGSLLNGLKNKKLSIKSFAMWELAHISESFEPRRQAIYADIDRKNGPMWSQVYAVCMEVLRSIDSRIDDYNKPPAAPVQAPAHVIDERQRARGPLRDDGILSPSKPRPKTLGSDIRKAVGDAVYAPGASPTRSLSPMAKKHWDQAKSQLSNQEQIVTSKLMEYPLLSTLFGQNPSLEITGIVLDKPYADPTLYCNAAKALSRLAVHSLKEDQYGNVHRDVPSIIRTFSLVILKVESFKKAFPVSTPGSNFSSISPEVEDVLEALRSGLKDVVEAFEPYAHDLKLSQTDLRQAKEAIAKPEPAPLPSAPEPRAAIEPRIEQPRFEIRPREERRQEGRSRRRKPEMEQVR</sequence>
<evidence type="ECO:0000313" key="2">
    <source>
        <dbReference type="Proteomes" id="UP001163324"/>
    </source>
</evidence>
<keyword evidence="2" id="KW-1185">Reference proteome</keyword>
<evidence type="ECO:0000313" key="1">
    <source>
        <dbReference type="EMBL" id="KAI9896405.1"/>
    </source>
</evidence>
<dbReference type="EMBL" id="CM047948">
    <property type="protein sequence ID" value="KAI9896405.1"/>
    <property type="molecule type" value="Genomic_DNA"/>
</dbReference>
<proteinExistence type="predicted"/>
<accession>A0ACC0UQL2</accession>
<reference evidence="1" key="1">
    <citation type="submission" date="2022-10" db="EMBL/GenBank/DDBJ databases">
        <title>Complete Genome of Trichothecium roseum strain YXFP-22015, a Plant Pathogen Isolated from Citrus.</title>
        <authorList>
            <person name="Wang Y."/>
            <person name="Zhu L."/>
        </authorList>
    </citation>
    <scope>NUCLEOTIDE SEQUENCE</scope>
    <source>
        <strain evidence="1">YXFP-22015</strain>
    </source>
</reference>